<dbReference type="Pfam" id="PF01300">
    <property type="entry name" value="Sua5_yciO_yrdC"/>
    <property type="match status" value="1"/>
</dbReference>
<organism evidence="8 9">
    <name type="scientific">Cardiobacterium hominis</name>
    <dbReference type="NCBI Taxonomy" id="2718"/>
    <lineage>
        <taxon>Bacteria</taxon>
        <taxon>Pseudomonadati</taxon>
        <taxon>Pseudomonadota</taxon>
        <taxon>Gammaproteobacteria</taxon>
        <taxon>Cardiobacteriales</taxon>
        <taxon>Cardiobacteriaceae</taxon>
        <taxon>Cardiobacterium</taxon>
    </lineage>
</organism>
<dbReference type="RefSeq" id="WP_079541536.1">
    <property type="nucleotide sequence ID" value="NZ_FKLO01000065.1"/>
</dbReference>
<dbReference type="InterPro" id="IPR050156">
    <property type="entry name" value="TC-AMP_synthase_SUA5"/>
</dbReference>
<accession>A0A1C3H621</accession>
<name>A0A1C3H621_9GAMM</name>
<dbReference type="EC" id="2.7.7.87" evidence="3"/>
<evidence type="ECO:0000313" key="8">
    <source>
        <dbReference type="EMBL" id="SAM68461.1"/>
    </source>
</evidence>
<dbReference type="SUPFAM" id="SSF55821">
    <property type="entry name" value="YrdC/RibB"/>
    <property type="match status" value="1"/>
</dbReference>
<dbReference type="PANTHER" id="PTHR17490:SF18">
    <property type="entry name" value="THREONYLCARBAMOYL-AMP SYNTHASE"/>
    <property type="match status" value="1"/>
</dbReference>
<evidence type="ECO:0000256" key="3">
    <source>
        <dbReference type="ARBA" id="ARBA00012584"/>
    </source>
</evidence>
<dbReference type="PROSITE" id="PS51163">
    <property type="entry name" value="YRDC"/>
    <property type="match status" value="1"/>
</dbReference>
<dbReference type="InterPro" id="IPR006070">
    <property type="entry name" value="Sua5-like_dom"/>
</dbReference>
<gene>
    <name evidence="8" type="ORF">CHUV0807_1926</name>
</gene>
<dbReference type="InterPro" id="IPR017945">
    <property type="entry name" value="DHBP_synth_RibB-like_a/b_dom"/>
</dbReference>
<dbReference type="PANTHER" id="PTHR17490">
    <property type="entry name" value="SUA5"/>
    <property type="match status" value="1"/>
</dbReference>
<comment type="catalytic activity">
    <reaction evidence="6">
        <text>L-threonine + hydrogencarbonate + ATP = L-threonylcarbamoyladenylate + diphosphate + H2O</text>
        <dbReference type="Rhea" id="RHEA:36407"/>
        <dbReference type="ChEBI" id="CHEBI:15377"/>
        <dbReference type="ChEBI" id="CHEBI:17544"/>
        <dbReference type="ChEBI" id="CHEBI:30616"/>
        <dbReference type="ChEBI" id="CHEBI:33019"/>
        <dbReference type="ChEBI" id="CHEBI:57926"/>
        <dbReference type="ChEBI" id="CHEBI:73682"/>
        <dbReference type="EC" id="2.7.7.87"/>
    </reaction>
</comment>
<dbReference type="GO" id="GO:0005737">
    <property type="term" value="C:cytoplasm"/>
    <property type="evidence" value="ECO:0007669"/>
    <property type="project" value="UniProtKB-SubCell"/>
</dbReference>
<evidence type="ECO:0000256" key="1">
    <source>
        <dbReference type="ARBA" id="ARBA00004496"/>
    </source>
</evidence>
<dbReference type="Gene3D" id="3.90.870.10">
    <property type="entry name" value="DHBP synthase"/>
    <property type="match status" value="1"/>
</dbReference>
<reference evidence="9" key="1">
    <citation type="submission" date="2016-04" db="EMBL/GenBank/DDBJ databases">
        <authorList>
            <person name="Tagini F."/>
        </authorList>
    </citation>
    <scope>NUCLEOTIDE SEQUENCE [LARGE SCALE GENOMIC DNA]</scope>
    <source>
        <strain evidence="9">CHUV0807</strain>
    </source>
</reference>
<dbReference type="EMBL" id="FKLO01000065">
    <property type="protein sequence ID" value="SAM68461.1"/>
    <property type="molecule type" value="Genomic_DNA"/>
</dbReference>
<proteinExistence type="inferred from homology"/>
<comment type="subcellular location">
    <subcellularLocation>
        <location evidence="1">Cytoplasm</location>
    </subcellularLocation>
</comment>
<evidence type="ECO:0000256" key="6">
    <source>
        <dbReference type="ARBA" id="ARBA00048366"/>
    </source>
</evidence>
<dbReference type="GO" id="GO:0061710">
    <property type="term" value="F:L-threonylcarbamoyladenylate synthase"/>
    <property type="evidence" value="ECO:0007669"/>
    <property type="project" value="UniProtKB-EC"/>
</dbReference>
<evidence type="ECO:0000256" key="5">
    <source>
        <dbReference type="ARBA" id="ARBA00022679"/>
    </source>
</evidence>
<dbReference type="GO" id="GO:0000049">
    <property type="term" value="F:tRNA binding"/>
    <property type="evidence" value="ECO:0007669"/>
    <property type="project" value="TreeGrafter"/>
</dbReference>
<comment type="similarity">
    <text evidence="2">Belongs to the SUA5 family.</text>
</comment>
<evidence type="ECO:0000256" key="2">
    <source>
        <dbReference type="ARBA" id="ARBA00007663"/>
    </source>
</evidence>
<sequence length="186" mass="19808">MLVPPEKNAFLNLLQSRQVFAYPTEAVYGLGGDPRAPEVFAEILRLKGARQPGQGMLLVAANWAQCADWVDGLDAALIAKLQALAADRATTFILRAAASVPVYLRDAASGRIAIRVSQHPLVRQLCTWADSPLISTSANPSAAPPARSAAEVQHYFPALPVIAGETGGEARPSRLWDVANATALRD</sequence>
<keyword evidence="5" id="KW-0808">Transferase</keyword>
<protein>
    <recommendedName>
        <fullName evidence="3">L-threonylcarbamoyladenylate synthase</fullName>
        <ecNumber evidence="3">2.7.7.87</ecNumber>
    </recommendedName>
</protein>
<dbReference type="AlphaFoldDB" id="A0A1C3H621"/>
<keyword evidence="4" id="KW-0963">Cytoplasm</keyword>
<dbReference type="GO" id="GO:0006450">
    <property type="term" value="P:regulation of translational fidelity"/>
    <property type="evidence" value="ECO:0007669"/>
    <property type="project" value="TreeGrafter"/>
</dbReference>
<evidence type="ECO:0000256" key="4">
    <source>
        <dbReference type="ARBA" id="ARBA00022490"/>
    </source>
</evidence>
<dbReference type="GO" id="GO:0003725">
    <property type="term" value="F:double-stranded RNA binding"/>
    <property type="evidence" value="ECO:0007669"/>
    <property type="project" value="InterPro"/>
</dbReference>
<evidence type="ECO:0000259" key="7">
    <source>
        <dbReference type="PROSITE" id="PS51163"/>
    </source>
</evidence>
<feature type="domain" description="YrdC-like" evidence="7">
    <location>
        <begin position="4"/>
        <end position="186"/>
    </location>
</feature>
<evidence type="ECO:0000313" key="9">
    <source>
        <dbReference type="Proteomes" id="UP000190837"/>
    </source>
</evidence>
<dbReference type="Proteomes" id="UP000190837">
    <property type="component" value="Unassembled WGS sequence"/>
</dbReference>